<organism evidence="2 4">
    <name type="scientific">Mus musculus</name>
    <name type="common">Mouse</name>
    <dbReference type="NCBI Taxonomy" id="10090"/>
    <lineage>
        <taxon>Eukaryota</taxon>
        <taxon>Metazoa</taxon>
        <taxon>Chordata</taxon>
        <taxon>Craniata</taxon>
        <taxon>Vertebrata</taxon>
        <taxon>Euteleostomi</taxon>
        <taxon>Mammalia</taxon>
        <taxon>Eutheria</taxon>
        <taxon>Euarchontoglires</taxon>
        <taxon>Glires</taxon>
        <taxon>Rodentia</taxon>
        <taxon>Myomorpha</taxon>
        <taxon>Muroidea</taxon>
        <taxon>Muridae</taxon>
        <taxon>Murinae</taxon>
        <taxon>Mus</taxon>
        <taxon>Mus</taxon>
    </lineage>
</organism>
<reference evidence="2 4" key="1">
    <citation type="journal article" date="2009" name="PLoS Biol.">
        <title>Lineage-specific biology revealed by a finished genome assembly of the mouse.</title>
        <authorList>
            <consortium name="Mouse Genome Sequencing Consortium"/>
            <person name="Church D.M."/>
            <person name="Goodstadt L."/>
            <person name="Hillier L.W."/>
            <person name="Zody M.C."/>
            <person name="Goldstein S."/>
            <person name="She X."/>
            <person name="Bult C.J."/>
            <person name="Agarwala R."/>
            <person name="Cherry J.L."/>
            <person name="DiCuccio M."/>
            <person name="Hlavina W."/>
            <person name="Kapustin Y."/>
            <person name="Meric P."/>
            <person name="Maglott D."/>
            <person name="Birtle Z."/>
            <person name="Marques A.C."/>
            <person name="Graves T."/>
            <person name="Zhou S."/>
            <person name="Teague B."/>
            <person name="Potamousis K."/>
            <person name="Churas C."/>
            <person name="Place M."/>
            <person name="Herschleb J."/>
            <person name="Runnheim R."/>
            <person name="Forrest D."/>
            <person name="Amos-Landgraf J."/>
            <person name="Schwartz D.C."/>
            <person name="Cheng Z."/>
            <person name="Lindblad-Toh K."/>
            <person name="Eichler E.E."/>
            <person name="Ponting C.P."/>
        </authorList>
    </citation>
    <scope>NUCLEOTIDE SEQUENCE [LARGE SCALE GENOMIC DNA]</scope>
    <source>
        <strain evidence="2 4">C57BL/6J</strain>
    </source>
</reference>
<dbReference type="GeneTree" id="ENSGT00940000159505"/>
<dbReference type="Antibodypedia" id="3800">
    <property type="antibodies" value="237 antibodies from 29 providers"/>
</dbReference>
<evidence type="ECO:0000313" key="3">
    <source>
        <dbReference type="MGI" id="MGI:1201409"/>
    </source>
</evidence>
<dbReference type="Bgee" id="ENSMUSG00000006705">
    <property type="expression patterns" value="Expressed in rostral migratory stream and 258 other cell types or tissues"/>
</dbReference>
<feature type="compositionally biased region" description="Basic and acidic residues" evidence="1">
    <location>
        <begin position="52"/>
        <end position="61"/>
    </location>
</feature>
<reference evidence="2 4" key="2">
    <citation type="journal article" date="2011" name="PLoS Biol.">
        <title>Modernizing reference genome assemblies.</title>
        <authorList>
            <person name="Church D.M."/>
            <person name="Schneider V.A."/>
            <person name="Graves T."/>
            <person name="Auger K."/>
            <person name="Cunningham F."/>
            <person name="Bouk N."/>
            <person name="Chen H.C."/>
            <person name="Agarwala R."/>
            <person name="McLaren W.M."/>
            <person name="Ritchie G.R."/>
            <person name="Albracht D."/>
            <person name="Kremitzki M."/>
            <person name="Rock S."/>
            <person name="Kotkiewicz H."/>
            <person name="Kremitzki C."/>
            <person name="Wollam A."/>
            <person name="Trani L."/>
            <person name="Fulton L."/>
            <person name="Fulton R."/>
            <person name="Matthews L."/>
            <person name="Whitehead S."/>
            <person name="Chow W."/>
            <person name="Torrance J."/>
            <person name="Dunn M."/>
            <person name="Harden G."/>
            <person name="Threadgold G."/>
            <person name="Wood J."/>
            <person name="Collins J."/>
            <person name="Heath P."/>
            <person name="Griffiths G."/>
            <person name="Pelan S."/>
            <person name="Grafham D."/>
            <person name="Eichler E.E."/>
            <person name="Weinstock G."/>
            <person name="Mardis E.R."/>
            <person name="Wilson R.K."/>
            <person name="Howe K."/>
            <person name="Flicek P."/>
            <person name="Hubbard T."/>
        </authorList>
    </citation>
    <scope>NUCLEOTIDE SEQUENCE [LARGE SCALE GENOMIC DNA]</scope>
    <source>
        <strain evidence="2 4">C57BL/6J</strain>
    </source>
</reference>
<name>A0A494B934_MOUSE</name>
<evidence type="ECO:0000313" key="4">
    <source>
        <dbReference type="Proteomes" id="UP000000589"/>
    </source>
</evidence>
<dbReference type="Proteomes" id="UP000000589">
    <property type="component" value="Chromosome 17"/>
</dbReference>
<dbReference type="AlphaFoldDB" id="A0A494B934"/>
<sequence length="61" mass="6817">MMATQTLSIDSYQDGQQMQVVTELKTEQDPNCSDPDAEGVSPPPIESQTPMDADKQAIYRW</sequence>
<proteinExistence type="predicted"/>
<reference evidence="2" key="3">
    <citation type="submission" date="2025-08" db="UniProtKB">
        <authorList>
            <consortium name="Ensembl"/>
        </authorList>
    </citation>
    <scope>IDENTIFICATION</scope>
    <source>
        <strain evidence="2">C57BL/6J</strain>
    </source>
</reference>
<accession>A0A494B934</accession>
<reference evidence="2" key="4">
    <citation type="submission" date="2025-09" db="UniProtKB">
        <authorList>
            <consortium name="Ensembl"/>
        </authorList>
    </citation>
    <scope>IDENTIFICATION</scope>
    <source>
        <strain evidence="2">C57BL/6J</strain>
    </source>
</reference>
<gene>
    <name evidence="2 3" type="primary">Pknox1</name>
</gene>
<feature type="region of interest" description="Disordered" evidence="1">
    <location>
        <begin position="23"/>
        <end position="61"/>
    </location>
</feature>
<protein>
    <submittedName>
        <fullName evidence="2">Pbx/knotted 1 homeobox</fullName>
    </submittedName>
</protein>
<evidence type="ECO:0000313" key="2">
    <source>
        <dbReference type="Ensembl" id="ENSMUSP00000157459.2"/>
    </source>
</evidence>
<dbReference type="VEuPathDB" id="HostDB:ENSMUSG00000006705"/>
<dbReference type="MGI" id="MGI:1201409">
    <property type="gene designation" value="Pknox1"/>
</dbReference>
<dbReference type="ExpressionAtlas" id="A0A494B934">
    <property type="expression patterns" value="baseline and differential"/>
</dbReference>
<dbReference type="Ensembl" id="ENSMUST00000235401.2">
    <property type="protein sequence ID" value="ENSMUSP00000157459.2"/>
    <property type="gene ID" value="ENSMUSG00000006705.14"/>
</dbReference>
<dbReference type="AGR" id="MGI:1201409"/>
<keyword evidence="4" id="KW-1185">Reference proteome</keyword>
<evidence type="ECO:0000256" key="1">
    <source>
        <dbReference type="SAM" id="MobiDB-lite"/>
    </source>
</evidence>